<evidence type="ECO:0000256" key="1">
    <source>
        <dbReference type="ARBA" id="ARBA00004245"/>
    </source>
</evidence>
<keyword evidence="8 11" id="KW-0175">Coiled coil</keyword>
<keyword evidence="9" id="KW-0505">Motor protein</keyword>
<comment type="subcellular location">
    <subcellularLocation>
        <location evidence="1">Cytoplasm</location>
        <location evidence="1">Cytoskeleton</location>
    </subcellularLocation>
</comment>
<dbReference type="Pfam" id="PF17852">
    <property type="entry name" value="Dynein_AAA_lid"/>
    <property type="match status" value="1"/>
</dbReference>
<dbReference type="GO" id="GO:0005874">
    <property type="term" value="C:microtubule"/>
    <property type="evidence" value="ECO:0007669"/>
    <property type="project" value="UniProtKB-KW"/>
</dbReference>
<evidence type="ECO:0000259" key="12">
    <source>
        <dbReference type="SMART" id="SM00382"/>
    </source>
</evidence>
<dbReference type="InterPro" id="IPR043157">
    <property type="entry name" value="Dynein_AAA1S"/>
</dbReference>
<dbReference type="Gene3D" id="1.20.920.20">
    <property type="match status" value="1"/>
</dbReference>
<accession>A0AAW0PH67</accession>
<feature type="domain" description="AAA+ ATPase" evidence="12">
    <location>
        <begin position="587"/>
        <end position="715"/>
    </location>
</feature>
<name>A0AAW0PH67_9GOBI</name>
<feature type="coiled-coil region" evidence="11">
    <location>
        <begin position="1771"/>
        <end position="1833"/>
    </location>
</feature>
<keyword evidence="5" id="KW-0547">Nucleotide-binding</keyword>
<dbReference type="InterPro" id="IPR042222">
    <property type="entry name" value="Dynein_2_N"/>
</dbReference>
<evidence type="ECO:0000313" key="13">
    <source>
        <dbReference type="EMBL" id="KAK7929090.1"/>
    </source>
</evidence>
<dbReference type="GO" id="GO:0051959">
    <property type="term" value="F:dynein light intermediate chain binding"/>
    <property type="evidence" value="ECO:0007669"/>
    <property type="project" value="InterPro"/>
</dbReference>
<proteinExistence type="inferred from homology"/>
<dbReference type="InterPro" id="IPR035699">
    <property type="entry name" value="AAA_6"/>
</dbReference>
<dbReference type="InterPro" id="IPR026983">
    <property type="entry name" value="DHC"/>
</dbReference>
<dbReference type="GO" id="GO:0036126">
    <property type="term" value="C:sperm flagellum"/>
    <property type="evidence" value="ECO:0007669"/>
    <property type="project" value="TreeGrafter"/>
</dbReference>
<dbReference type="PANTHER" id="PTHR10676">
    <property type="entry name" value="DYNEIN HEAVY CHAIN FAMILY PROTEIN"/>
    <property type="match status" value="1"/>
</dbReference>
<keyword evidence="14" id="KW-1185">Reference proteome</keyword>
<evidence type="ECO:0000256" key="9">
    <source>
        <dbReference type="ARBA" id="ARBA00023175"/>
    </source>
</evidence>
<dbReference type="Gene3D" id="1.10.8.710">
    <property type="match status" value="1"/>
</dbReference>
<dbReference type="PANTHER" id="PTHR10676:SF359">
    <property type="entry name" value="DYNEIN HEAVY CHAIN DOMAIN-CONTAINING PROTEIN 1"/>
    <property type="match status" value="1"/>
</dbReference>
<dbReference type="SUPFAM" id="SSF52540">
    <property type="entry name" value="P-loop containing nucleoside triphosphate hydrolases"/>
    <property type="match status" value="1"/>
</dbReference>
<dbReference type="InterPro" id="IPR003959">
    <property type="entry name" value="ATPase_AAA_core"/>
</dbReference>
<dbReference type="InterPro" id="IPR027417">
    <property type="entry name" value="P-loop_NTPase"/>
</dbReference>
<evidence type="ECO:0000256" key="11">
    <source>
        <dbReference type="SAM" id="Coils"/>
    </source>
</evidence>
<reference evidence="14" key="1">
    <citation type="submission" date="2024-04" db="EMBL/GenBank/DDBJ databases">
        <title>Salinicola lusitanus LLJ914,a marine bacterium isolated from the Okinawa Trough.</title>
        <authorList>
            <person name="Li J."/>
        </authorList>
    </citation>
    <scope>NUCLEOTIDE SEQUENCE [LARGE SCALE GENOMIC DNA]</scope>
</reference>
<dbReference type="InterPro" id="IPR013602">
    <property type="entry name" value="Dynein_heavy_linker"/>
</dbReference>
<dbReference type="InterPro" id="IPR041466">
    <property type="entry name" value="Dynein_AAA5_ext"/>
</dbReference>
<comment type="caution">
    <text evidence="13">The sequence shown here is derived from an EMBL/GenBank/DDBJ whole genome shotgun (WGS) entry which is preliminary data.</text>
</comment>
<keyword evidence="7" id="KW-0243">Dynein</keyword>
<evidence type="ECO:0000256" key="6">
    <source>
        <dbReference type="ARBA" id="ARBA00022840"/>
    </source>
</evidence>
<protein>
    <recommendedName>
        <fullName evidence="12">AAA+ ATPase domain-containing protein</fullName>
    </recommendedName>
</protein>
<evidence type="ECO:0000313" key="14">
    <source>
        <dbReference type="Proteomes" id="UP001460270"/>
    </source>
</evidence>
<dbReference type="Pfam" id="PF12774">
    <property type="entry name" value="AAA_6"/>
    <property type="match status" value="1"/>
</dbReference>
<dbReference type="Proteomes" id="UP001460270">
    <property type="component" value="Unassembled WGS sequence"/>
</dbReference>
<dbReference type="Pfam" id="PF08393">
    <property type="entry name" value="DHC_N2"/>
    <property type="match status" value="1"/>
</dbReference>
<keyword evidence="3" id="KW-0963">Cytoplasm</keyword>
<dbReference type="GO" id="GO:0045505">
    <property type="term" value="F:dynein intermediate chain binding"/>
    <property type="evidence" value="ECO:0007669"/>
    <property type="project" value="InterPro"/>
</dbReference>
<feature type="domain" description="AAA+ ATPase" evidence="12">
    <location>
        <begin position="935"/>
        <end position="1075"/>
    </location>
</feature>
<dbReference type="SMART" id="SM00382">
    <property type="entry name" value="AAA"/>
    <property type="match status" value="2"/>
</dbReference>
<dbReference type="GO" id="GO:0005524">
    <property type="term" value="F:ATP binding"/>
    <property type="evidence" value="ECO:0007669"/>
    <property type="project" value="UniProtKB-KW"/>
</dbReference>
<dbReference type="GO" id="GO:0008569">
    <property type="term" value="F:minus-end-directed microtubule motor activity"/>
    <property type="evidence" value="ECO:0007669"/>
    <property type="project" value="TreeGrafter"/>
</dbReference>
<organism evidence="13 14">
    <name type="scientific">Mugilogobius chulae</name>
    <name type="common">yellowstripe goby</name>
    <dbReference type="NCBI Taxonomy" id="88201"/>
    <lineage>
        <taxon>Eukaryota</taxon>
        <taxon>Metazoa</taxon>
        <taxon>Chordata</taxon>
        <taxon>Craniata</taxon>
        <taxon>Vertebrata</taxon>
        <taxon>Euteleostomi</taxon>
        <taxon>Actinopterygii</taxon>
        <taxon>Neopterygii</taxon>
        <taxon>Teleostei</taxon>
        <taxon>Neoteleostei</taxon>
        <taxon>Acanthomorphata</taxon>
        <taxon>Gobiaria</taxon>
        <taxon>Gobiiformes</taxon>
        <taxon>Gobioidei</taxon>
        <taxon>Gobiidae</taxon>
        <taxon>Gobionellinae</taxon>
        <taxon>Mugilogobius</taxon>
    </lineage>
</organism>
<keyword evidence="4" id="KW-0493">Microtubule</keyword>
<dbReference type="GO" id="GO:0036156">
    <property type="term" value="C:inner dynein arm"/>
    <property type="evidence" value="ECO:0007669"/>
    <property type="project" value="TreeGrafter"/>
</dbReference>
<evidence type="ECO:0000256" key="3">
    <source>
        <dbReference type="ARBA" id="ARBA00022490"/>
    </source>
</evidence>
<dbReference type="Gene3D" id="1.20.140.100">
    <property type="entry name" value="Dynein heavy chain, N-terminal domain 2"/>
    <property type="match status" value="1"/>
</dbReference>
<dbReference type="InterPro" id="IPR024317">
    <property type="entry name" value="Dynein_heavy_chain_D4_dom"/>
</dbReference>
<evidence type="ECO:0000256" key="5">
    <source>
        <dbReference type="ARBA" id="ARBA00022741"/>
    </source>
</evidence>
<dbReference type="GO" id="GO:0016887">
    <property type="term" value="F:ATP hydrolysis activity"/>
    <property type="evidence" value="ECO:0007669"/>
    <property type="project" value="InterPro"/>
</dbReference>
<dbReference type="Gene3D" id="1.20.920.30">
    <property type="match status" value="1"/>
</dbReference>
<dbReference type="Pfam" id="PF00004">
    <property type="entry name" value="AAA"/>
    <property type="match status" value="1"/>
</dbReference>
<comment type="similarity">
    <text evidence="2">Belongs to the dynein heavy chain family.</text>
</comment>
<dbReference type="Pfam" id="PF22597">
    <property type="entry name" value="DYN_lid"/>
    <property type="match status" value="1"/>
</dbReference>
<dbReference type="Pfam" id="PF12780">
    <property type="entry name" value="AAA_8"/>
    <property type="match status" value="1"/>
</dbReference>
<dbReference type="Gene3D" id="3.40.50.300">
    <property type="entry name" value="P-loop containing nucleotide triphosphate hydrolases"/>
    <property type="match status" value="3"/>
</dbReference>
<keyword evidence="6" id="KW-0067">ATP-binding</keyword>
<evidence type="ECO:0000256" key="2">
    <source>
        <dbReference type="ARBA" id="ARBA00008887"/>
    </source>
</evidence>
<dbReference type="InterPro" id="IPR054354">
    <property type="entry name" value="DYNC2H1-like_lid"/>
</dbReference>
<sequence length="2157" mass="242127">MANQPDIVVVDKEQRRARGIVWKAQAEHNMESEFATLQQQWSERLLTVSRSPSSSARPQGNTESSPRLLWTVTDVEVHLAQIHFDSALLSTMLTSSYSEDFRAELGRWLHLLHELSNVLHLFKRLQQMWTFLTQMLDNTPTCLQSLFNSVDSKFRQVMERISRDPHVLLLLEDDLREVLTLGLSTMDAITTQAYSRLRFLSDNELIQMFPLLSLSTMLPVVRKLFRGVQKLECVDGDANLESQTTLGWLSAFDKQLHSSMVEHMKQCSSIKEQLRLSKQVIFSDGTLEVAKLSNDLTKQILHLSGLLAAQPSQCLQVMEEAMWCSIVENVFPHPGKVNKLKLYLKTRLTVLGHIIRDKKSVRFKLGWLVLDSVDLLSAKVSTTLGHFLTEIHESFSKITKENNSDKTVPASYTTAAFWFRQTHKCRTFHMISELLPRPVALTHPDYKFIVEVMLTSMGFVDAKYLSQRLVSLITFSKDYLFLPGCKTVNDTGIRSCAEFNRESAVCKSILSVLLPWTHELNKSQEFQQLLKETFPIACHFPSLEHYIEEREKDEVKAAILEALQINQVQPDAELISNALTVYQHLRTGKVVMLSGPSGSGKTSCYSMLAEGLNLLAMKSDKASTKLLLGHDCDDKGWQDGALSTFFRTCGNAEGVVNWLVLDGEEPRNQAEELSWMDMIGALYRSTGLCMGLASAEHLVPPPEHLRVLLEVSDLSTASPPALTACSLVSFTGVELWRAVWKTEMNRIYLNLDSVVERMWETLAEDLFPKTLHLLGQNSNSSQSESSRSPPVGLQEITSFIRILNAFVQHFEVCLEAQNPGDVKEPDSRGSFVILLHSSFQCRNSATLLARNCFLIAYVWGFGGHLHPSLWPRFQCVAREVLLRSRFQIQVPEGESVFEYFVTSDRRMCLQTTALTSHISPKYGMYMYLLNILLEARQPVLLVGEPGSGKTTVCRSVPTYKSPCVGLCGSAVLGPSDLVTVFRKATQPSSLLLFVDDLHQAVTDKVGATSPAALEVLRQSVSTGGLLLFSNSSLQLLNTGTVSYMCSSSVSDLTPTLSPRLSRLFSTFTLPALTPDTLLSLHAPRLQLWMQTLLPDVSEMASRIVSATHSLYLALQDHFKHKRDKNQFIFCVHDLQKVFQGMILWQSSSHIDPILDIVKLWLHECTHTFMDRLRDKSQNLDKIIVDVGAAHFGNILERSKTSDPVVKDVKVFMLDYIRNSDVVYSPELSAFLKTEPNSSQRMYKEMKLDVLTETLQNTLTDRHDSAPPEDFLRTYAVHRQRARQLAHILRVLCIPGAHALLLASSRGTGRRSTARCAAALSGADLLEVHGADQRELSVVLRRASDRSRVRGVRVLLLVHADVSVEVRERLLLVMSQAAPGLHTQEQIERRVVTVTSSGMSQRFHLDQWMLDKFLGQTHKNIHIVMLLPHSSSEPGLHSSTLFTTQMRRALKSSCCVEFYQPWSFQSLLSTAELCLQTGAYAGEYVSSVAQALSRIHLCACQYASSLLPFQPFSPASFLGCLKHFCELFKVLQSKALRQTKRMSAVVSSLEELSSMALERLQSQRNKLQAIQKEEEAVLRSLSEQERRLQDALNTSVLEEARLVQLEEDIQELQLKVQADVRFCVRADVRFCVQVQADVRFRVQADVRFCVRADVRFRVRADVRFCVQVKAAGEAAVRKVTSLELCALEEVRLYRDPPEPVVMVLDAVCVLFHEPPGWDSAKHLLCRDNFFQLQQLASLVHSPAFDPQLVREASQACQSLCLWVLAVYECCRLQKHVDKSRRLETQAKATRERLHEVRRQKEDACSQLKKLRVKLASVQEQLHKQISELQHAEQVHRETTCTVDKLGAYVCVWKENAQEDTQVDLLMSVSYNYMCVCVEGGHTGGGSDLTAVPGDSLLTAAVVSYLGPFGPDTRCELLTKWRGLCETGRMCCKPEDPRRPQCCPNGSGSAPLLPISVLSQGPLARALGVSERTENSLSSLLIPLLLKSCEHKSVHLCPLLVDPHHRLDNALSSSSSLSSPLSPLSLTAASEVSRPGMWALKDFEMELCADDPDLLDQLEQATVTGARVLVRAAERSPSCPRLLSILSHCHSRFSLTFSTTVPVHLLTTEMPEPVLSRLQVLDLSLSSEELEDLIQTHVLPPESSVLLKQQPQLEQSREH</sequence>
<evidence type="ECO:0000256" key="4">
    <source>
        <dbReference type="ARBA" id="ARBA00022701"/>
    </source>
</evidence>
<keyword evidence="10" id="KW-0206">Cytoskeleton</keyword>
<feature type="coiled-coil region" evidence="11">
    <location>
        <begin position="1552"/>
        <end position="1614"/>
    </location>
</feature>
<evidence type="ECO:0000256" key="7">
    <source>
        <dbReference type="ARBA" id="ARBA00023017"/>
    </source>
</evidence>
<dbReference type="GO" id="GO:0030317">
    <property type="term" value="P:flagellated sperm motility"/>
    <property type="evidence" value="ECO:0007669"/>
    <property type="project" value="TreeGrafter"/>
</dbReference>
<dbReference type="EMBL" id="JBBPFD010000004">
    <property type="protein sequence ID" value="KAK7929090.1"/>
    <property type="molecule type" value="Genomic_DNA"/>
</dbReference>
<dbReference type="InterPro" id="IPR003593">
    <property type="entry name" value="AAA+_ATPase"/>
</dbReference>
<evidence type="ECO:0000256" key="8">
    <source>
        <dbReference type="ARBA" id="ARBA00023054"/>
    </source>
</evidence>
<gene>
    <name evidence="13" type="ORF">WMY93_005485</name>
</gene>
<evidence type="ECO:0000256" key="10">
    <source>
        <dbReference type="ARBA" id="ARBA00023212"/>
    </source>
</evidence>